<dbReference type="GO" id="GO:0005886">
    <property type="term" value="C:plasma membrane"/>
    <property type="evidence" value="ECO:0007669"/>
    <property type="project" value="UniProtKB-SubCell"/>
</dbReference>
<protein>
    <submittedName>
        <fullName evidence="5">ABC transporter substrate-binding protein</fullName>
    </submittedName>
</protein>
<dbReference type="PROSITE" id="PS01040">
    <property type="entry name" value="SBP_BACTERIAL_5"/>
    <property type="match status" value="1"/>
</dbReference>
<evidence type="ECO:0000259" key="4">
    <source>
        <dbReference type="Pfam" id="PF00496"/>
    </source>
</evidence>
<accession>A0A540VLF0</accession>
<keyword evidence="6" id="KW-1185">Reference proteome</keyword>
<feature type="region of interest" description="Disordered" evidence="2">
    <location>
        <begin position="38"/>
        <end position="61"/>
    </location>
</feature>
<dbReference type="InParanoid" id="A0A540VLF0"/>
<dbReference type="Gene3D" id="3.40.190.10">
    <property type="entry name" value="Periplasmic binding protein-like II"/>
    <property type="match status" value="1"/>
</dbReference>
<dbReference type="Proteomes" id="UP000317371">
    <property type="component" value="Unassembled WGS sequence"/>
</dbReference>
<organism evidence="5 6">
    <name type="scientific">Litorilinea aerophila</name>
    <dbReference type="NCBI Taxonomy" id="1204385"/>
    <lineage>
        <taxon>Bacteria</taxon>
        <taxon>Bacillati</taxon>
        <taxon>Chloroflexota</taxon>
        <taxon>Caldilineae</taxon>
        <taxon>Caldilineales</taxon>
        <taxon>Caldilineaceae</taxon>
        <taxon>Litorilinea</taxon>
    </lineage>
</organism>
<dbReference type="Pfam" id="PF00496">
    <property type="entry name" value="SBP_bac_5"/>
    <property type="match status" value="1"/>
</dbReference>
<dbReference type="AlphaFoldDB" id="A0A540VLF0"/>
<gene>
    <name evidence="5" type="ORF">FKZ61_01510</name>
</gene>
<evidence type="ECO:0000313" key="6">
    <source>
        <dbReference type="Proteomes" id="UP000317371"/>
    </source>
</evidence>
<comment type="caution">
    <text evidence="5">The sequence shown here is derived from an EMBL/GenBank/DDBJ whole genome shotgun (WGS) entry which is preliminary data.</text>
</comment>
<dbReference type="OrthoDB" id="9772924at2"/>
<feature type="domain" description="Solute-binding protein family 5" evidence="4">
    <location>
        <begin position="120"/>
        <end position="475"/>
    </location>
</feature>
<dbReference type="Gene3D" id="3.10.105.10">
    <property type="entry name" value="Dipeptide-binding Protein, Domain 3"/>
    <property type="match status" value="1"/>
</dbReference>
<dbReference type="EMBL" id="VIGC01000002">
    <property type="protein sequence ID" value="TQE97580.1"/>
    <property type="molecule type" value="Genomic_DNA"/>
</dbReference>
<dbReference type="InterPro" id="IPR039424">
    <property type="entry name" value="SBP_5"/>
</dbReference>
<dbReference type="PANTHER" id="PTHR30290:SF16">
    <property type="entry name" value="OLIGOPEPTIDE ABC TRANSPORTER, PERIPLASMIC OLIGOPEPTIDE-BINDING PROTEIN"/>
    <property type="match status" value="1"/>
</dbReference>
<dbReference type="PANTHER" id="PTHR30290">
    <property type="entry name" value="PERIPLASMIC BINDING COMPONENT OF ABC TRANSPORTER"/>
    <property type="match status" value="1"/>
</dbReference>
<evidence type="ECO:0000256" key="1">
    <source>
        <dbReference type="ARBA" id="ARBA00004193"/>
    </source>
</evidence>
<dbReference type="SUPFAM" id="SSF53850">
    <property type="entry name" value="Periplasmic binding protein-like II"/>
    <property type="match status" value="1"/>
</dbReference>
<comment type="subcellular location">
    <subcellularLocation>
        <location evidence="1">Cell membrane</location>
        <topology evidence="1">Lipid-anchor</topology>
    </subcellularLocation>
</comment>
<dbReference type="CDD" id="cd08509">
    <property type="entry name" value="PBP2_TmCBP_oligosaccharides_like"/>
    <property type="match status" value="1"/>
</dbReference>
<dbReference type="InterPro" id="IPR000914">
    <property type="entry name" value="SBP_5_dom"/>
</dbReference>
<feature type="compositionally biased region" description="Low complexity" evidence="2">
    <location>
        <begin position="38"/>
        <end position="54"/>
    </location>
</feature>
<feature type="chain" id="PRO_5022206398" evidence="3">
    <location>
        <begin position="30"/>
        <end position="617"/>
    </location>
</feature>
<dbReference type="PROSITE" id="PS51257">
    <property type="entry name" value="PROKAR_LIPOPROTEIN"/>
    <property type="match status" value="1"/>
</dbReference>
<reference evidence="5 6" key="1">
    <citation type="submission" date="2019-06" db="EMBL/GenBank/DDBJ databases">
        <title>Genome sequence of Litorilinea aerophila BAA-2444.</title>
        <authorList>
            <person name="Maclea K.S."/>
            <person name="Maurais E.G."/>
            <person name="Iannazzi L.C."/>
        </authorList>
    </citation>
    <scope>NUCLEOTIDE SEQUENCE [LARGE SCALE GENOMIC DNA]</scope>
    <source>
        <strain evidence="5 6">ATCC BAA-2444</strain>
    </source>
</reference>
<evidence type="ECO:0000313" key="5">
    <source>
        <dbReference type="EMBL" id="TQE97580.1"/>
    </source>
</evidence>
<keyword evidence="3" id="KW-0732">Signal</keyword>
<sequence>MGTQRRMWLWRLTALGLVLTLLLSACGQAVPAGQAPAAEAPAGQGATGEQAAAPSASAGELREVPRERTLIIMNGGPNQYTLFDNQNPYIPGSDQGFHMGTLPAVFEPLIMFTVLTGEHENWLAESWEYNDDFTEITLHLRDGVKWSDGEAFNADDVVYTFNMLRDNADSMVHLADLPAYLDEAVKVDDLTVRLVLKKPNPSFWATTLTTNHGIHVLPEHIWKDQNPLEFTNFDLEKGWPVGTGPYRMVFASPQQKVYDLRDDWWAAETGFKPKPQVERIIYLPQQDESQAAQLLITNQLDMGPIMQVSTLKSVLAQNPKVITFTGQEPPYGYLDWCPIDLNLNASEEPYNDKDIRWAITYAIDREKLVALAESGAGVPALHQFTPYGWFQPFEEALQEIFAKYGYDTVAHLDKTDEIMTSKGYTKNSEGLWVDADGNTFKMNIYTPEWLKAYGPPLTQQLRDAGFDATFDTSPGLGTAAQTGEQKEFLGCKGPSGVLGMDPYFMLSIYTAQYFRPTGEPAPIWWATSRWQNAEYDALVEQIAPLSVDDPRLMDLFLQAMDIWVSEMPDIYLGQLIIRYPMSTQYWTNWPTQDNVYGFPHSWQWELEKTFINLKPAQ</sequence>
<dbReference type="RefSeq" id="WP_141608307.1">
    <property type="nucleotide sequence ID" value="NZ_VIGC02000002.1"/>
</dbReference>
<feature type="signal peptide" evidence="3">
    <location>
        <begin position="1"/>
        <end position="29"/>
    </location>
</feature>
<proteinExistence type="predicted"/>
<evidence type="ECO:0000256" key="2">
    <source>
        <dbReference type="SAM" id="MobiDB-lite"/>
    </source>
</evidence>
<evidence type="ECO:0000256" key="3">
    <source>
        <dbReference type="SAM" id="SignalP"/>
    </source>
</evidence>
<dbReference type="Gene3D" id="3.90.76.10">
    <property type="entry name" value="Dipeptide-binding Protein, Domain 1"/>
    <property type="match status" value="1"/>
</dbReference>
<dbReference type="InterPro" id="IPR023765">
    <property type="entry name" value="SBP_5_CS"/>
</dbReference>
<dbReference type="GO" id="GO:0015833">
    <property type="term" value="P:peptide transport"/>
    <property type="evidence" value="ECO:0007669"/>
    <property type="project" value="TreeGrafter"/>
</dbReference>
<name>A0A540VLF0_9CHLR</name>
<dbReference type="GO" id="GO:1904680">
    <property type="term" value="F:peptide transmembrane transporter activity"/>
    <property type="evidence" value="ECO:0007669"/>
    <property type="project" value="TreeGrafter"/>
</dbReference>